<keyword evidence="6" id="KW-1185">Reference proteome</keyword>
<name>A0A6L7F2V3_9ACTN</name>
<protein>
    <submittedName>
        <fullName evidence="5">Substrate-binding domain-containing protein</fullName>
    </submittedName>
</protein>
<dbReference type="InterPro" id="IPR000843">
    <property type="entry name" value="HTH_LacI"/>
</dbReference>
<evidence type="ECO:0000259" key="4">
    <source>
        <dbReference type="PROSITE" id="PS50932"/>
    </source>
</evidence>
<gene>
    <name evidence="5" type="ORF">GRQ65_19195</name>
</gene>
<dbReference type="PANTHER" id="PTHR30146">
    <property type="entry name" value="LACI-RELATED TRANSCRIPTIONAL REPRESSOR"/>
    <property type="match status" value="1"/>
</dbReference>
<sequence length="337" mass="35201">MTAQRSGRAPSMADVAAAVGVSHQTVSRVLNDSSLVRPDTRERVLAAIAELGYRRNNAARALASHRSRRIGMVAAHLGYYGPSTLATAVQAAGHESGYDVSLIAVEHLDADTLRDAIERLLGEAVEAIVVAVAHTALLTEAHTIDAPVPVVLAQGVTSGQPLAVGIDQTAGGRTATDHLLGLGHTRVAHVTGPLGWAEADQRRVGWQEAHTARGLEPGPEIEGDWTPESGYRAGLRLAEDASVSAVFVANDAMAVGVLKALVESGRRVPDDVSVCGYDDTPESAFLLPSLTTVRQSFDVLGRQVVDLTLRALAGDEAPTAPLLAPELKVRGSTAPPA</sequence>
<dbReference type="PROSITE" id="PS00356">
    <property type="entry name" value="HTH_LACI_1"/>
    <property type="match status" value="1"/>
</dbReference>
<accession>A0A6L7F2V3</accession>
<comment type="caution">
    <text evidence="5">The sequence shown here is derived from an EMBL/GenBank/DDBJ whole genome shotgun (WGS) entry which is preliminary data.</text>
</comment>
<evidence type="ECO:0000313" key="5">
    <source>
        <dbReference type="EMBL" id="MXG91672.1"/>
    </source>
</evidence>
<feature type="domain" description="HTH lacI-type" evidence="4">
    <location>
        <begin position="10"/>
        <end position="64"/>
    </location>
</feature>
<dbReference type="Pfam" id="PF00356">
    <property type="entry name" value="LacI"/>
    <property type="match status" value="1"/>
</dbReference>
<dbReference type="InterPro" id="IPR046335">
    <property type="entry name" value="LacI/GalR-like_sensor"/>
</dbReference>
<keyword evidence="2" id="KW-0238">DNA-binding</keyword>
<keyword evidence="1" id="KW-0805">Transcription regulation</keyword>
<dbReference type="RefSeq" id="WP_160879608.1">
    <property type="nucleotide sequence ID" value="NZ_WUEK01000014.1"/>
</dbReference>
<dbReference type="GO" id="GO:0000976">
    <property type="term" value="F:transcription cis-regulatory region binding"/>
    <property type="evidence" value="ECO:0007669"/>
    <property type="project" value="TreeGrafter"/>
</dbReference>
<keyword evidence="3" id="KW-0804">Transcription</keyword>
<dbReference type="SUPFAM" id="SSF53822">
    <property type="entry name" value="Periplasmic binding protein-like I"/>
    <property type="match status" value="1"/>
</dbReference>
<dbReference type="EMBL" id="WUEK01000014">
    <property type="protein sequence ID" value="MXG91672.1"/>
    <property type="molecule type" value="Genomic_DNA"/>
</dbReference>
<evidence type="ECO:0000256" key="2">
    <source>
        <dbReference type="ARBA" id="ARBA00023125"/>
    </source>
</evidence>
<dbReference type="Gene3D" id="1.10.260.40">
    <property type="entry name" value="lambda repressor-like DNA-binding domains"/>
    <property type="match status" value="1"/>
</dbReference>
<proteinExistence type="predicted"/>
<evidence type="ECO:0000256" key="3">
    <source>
        <dbReference type="ARBA" id="ARBA00023163"/>
    </source>
</evidence>
<dbReference type="Proteomes" id="UP000473325">
    <property type="component" value="Unassembled WGS sequence"/>
</dbReference>
<dbReference type="AlphaFoldDB" id="A0A6L7F2V3"/>
<dbReference type="CDD" id="cd01574">
    <property type="entry name" value="PBP1_LacI"/>
    <property type="match status" value="1"/>
</dbReference>
<dbReference type="SMART" id="SM00354">
    <property type="entry name" value="HTH_LACI"/>
    <property type="match status" value="1"/>
</dbReference>
<dbReference type="InterPro" id="IPR010982">
    <property type="entry name" value="Lambda_DNA-bd_dom_sf"/>
</dbReference>
<dbReference type="InterPro" id="IPR028082">
    <property type="entry name" value="Peripla_BP_I"/>
</dbReference>
<dbReference type="CDD" id="cd01392">
    <property type="entry name" value="HTH_LacI"/>
    <property type="match status" value="1"/>
</dbReference>
<dbReference type="PANTHER" id="PTHR30146:SF109">
    <property type="entry name" value="HTH-TYPE TRANSCRIPTIONAL REGULATOR GALS"/>
    <property type="match status" value="1"/>
</dbReference>
<evidence type="ECO:0000256" key="1">
    <source>
        <dbReference type="ARBA" id="ARBA00023015"/>
    </source>
</evidence>
<dbReference type="Gene3D" id="3.40.50.2300">
    <property type="match status" value="2"/>
</dbReference>
<dbReference type="Pfam" id="PF13377">
    <property type="entry name" value="Peripla_BP_3"/>
    <property type="match status" value="1"/>
</dbReference>
<dbReference type="GO" id="GO:0003700">
    <property type="term" value="F:DNA-binding transcription factor activity"/>
    <property type="evidence" value="ECO:0007669"/>
    <property type="project" value="TreeGrafter"/>
</dbReference>
<organism evidence="5 6">
    <name type="scientific">Nocardioides flavescens</name>
    <dbReference type="NCBI Taxonomy" id="2691959"/>
    <lineage>
        <taxon>Bacteria</taxon>
        <taxon>Bacillati</taxon>
        <taxon>Actinomycetota</taxon>
        <taxon>Actinomycetes</taxon>
        <taxon>Propionibacteriales</taxon>
        <taxon>Nocardioidaceae</taxon>
        <taxon>Nocardioides</taxon>
    </lineage>
</organism>
<reference evidence="5 6" key="1">
    <citation type="submission" date="2019-12" db="EMBL/GenBank/DDBJ databases">
        <authorList>
            <person name="Kun Z."/>
        </authorList>
    </citation>
    <scope>NUCLEOTIDE SEQUENCE [LARGE SCALE GENOMIC DNA]</scope>
    <source>
        <strain evidence="5 6">YIM 123512</strain>
    </source>
</reference>
<dbReference type="PROSITE" id="PS50932">
    <property type="entry name" value="HTH_LACI_2"/>
    <property type="match status" value="1"/>
</dbReference>
<evidence type="ECO:0000313" key="6">
    <source>
        <dbReference type="Proteomes" id="UP000473325"/>
    </source>
</evidence>
<dbReference type="SUPFAM" id="SSF47413">
    <property type="entry name" value="lambda repressor-like DNA-binding domains"/>
    <property type="match status" value="1"/>
</dbReference>